<protein>
    <submittedName>
        <fullName evidence="1">Uncharacterized protein</fullName>
    </submittedName>
</protein>
<sequence>MPREHTLHMRMRRGCFQKASLCSTWPLPPEFKLRIGDGEVQDFYLYSMDKVKEVLVSDDFK</sequence>
<dbReference type="AlphaFoldDB" id="A0AAN8QFB5"/>
<evidence type="ECO:0000313" key="2">
    <source>
        <dbReference type="Proteomes" id="UP001356427"/>
    </source>
</evidence>
<keyword evidence="2" id="KW-1185">Reference proteome</keyword>
<dbReference type="Gene3D" id="3.90.79.10">
    <property type="entry name" value="Nucleoside Triphosphate Pyrophosphohydrolase"/>
    <property type="match status" value="1"/>
</dbReference>
<accession>A0AAN8QFB5</accession>
<dbReference type="Proteomes" id="UP001356427">
    <property type="component" value="Unassembled WGS sequence"/>
</dbReference>
<reference evidence="1 2" key="1">
    <citation type="submission" date="2021-04" db="EMBL/GenBank/DDBJ databases">
        <authorList>
            <person name="De Guttry C."/>
            <person name="Zahm M."/>
            <person name="Klopp C."/>
            <person name="Cabau C."/>
            <person name="Louis A."/>
            <person name="Berthelot C."/>
            <person name="Parey E."/>
            <person name="Roest Crollius H."/>
            <person name="Montfort J."/>
            <person name="Robinson-Rechavi M."/>
            <person name="Bucao C."/>
            <person name="Bouchez O."/>
            <person name="Gislard M."/>
            <person name="Lluch J."/>
            <person name="Milhes M."/>
            <person name="Lampietro C."/>
            <person name="Lopez Roques C."/>
            <person name="Donnadieu C."/>
            <person name="Braasch I."/>
            <person name="Desvignes T."/>
            <person name="Postlethwait J."/>
            <person name="Bobe J."/>
            <person name="Wedekind C."/>
            <person name="Guiguen Y."/>
        </authorList>
    </citation>
    <scope>NUCLEOTIDE SEQUENCE [LARGE SCALE GENOMIC DNA]</scope>
    <source>
        <strain evidence="1">Cs_M1</strain>
        <tissue evidence="1">Blood</tissue>
    </source>
</reference>
<feature type="non-terminal residue" evidence="1">
    <location>
        <position position="61"/>
    </location>
</feature>
<name>A0AAN8QFB5_9TELE</name>
<gene>
    <name evidence="1" type="ORF">J4Q44_G00260280</name>
</gene>
<evidence type="ECO:0000313" key="1">
    <source>
        <dbReference type="EMBL" id="KAK6303574.1"/>
    </source>
</evidence>
<proteinExistence type="predicted"/>
<organism evidence="1 2">
    <name type="scientific">Coregonus suidteri</name>
    <dbReference type="NCBI Taxonomy" id="861788"/>
    <lineage>
        <taxon>Eukaryota</taxon>
        <taxon>Metazoa</taxon>
        <taxon>Chordata</taxon>
        <taxon>Craniata</taxon>
        <taxon>Vertebrata</taxon>
        <taxon>Euteleostomi</taxon>
        <taxon>Actinopterygii</taxon>
        <taxon>Neopterygii</taxon>
        <taxon>Teleostei</taxon>
        <taxon>Protacanthopterygii</taxon>
        <taxon>Salmoniformes</taxon>
        <taxon>Salmonidae</taxon>
        <taxon>Coregoninae</taxon>
        <taxon>Coregonus</taxon>
    </lineage>
</organism>
<dbReference type="EMBL" id="JAGTTL010000024">
    <property type="protein sequence ID" value="KAK6303574.1"/>
    <property type="molecule type" value="Genomic_DNA"/>
</dbReference>
<comment type="caution">
    <text evidence="1">The sequence shown here is derived from an EMBL/GenBank/DDBJ whole genome shotgun (WGS) entry which is preliminary data.</text>
</comment>